<protein>
    <recommendedName>
        <fullName evidence="1">Prokaryotic glutathione synthetase ATP-binding domain-containing protein</fullName>
    </recommendedName>
</protein>
<dbReference type="Gene3D" id="3.30.470.20">
    <property type="entry name" value="ATP-grasp fold, B domain"/>
    <property type="match status" value="1"/>
</dbReference>
<dbReference type="EMBL" id="BSSV01000001">
    <property type="protein sequence ID" value="GLX84259.1"/>
    <property type="molecule type" value="Genomic_DNA"/>
</dbReference>
<feature type="domain" description="Prokaryotic glutathione synthetase ATP-binding" evidence="1">
    <location>
        <begin position="116"/>
        <end position="220"/>
    </location>
</feature>
<reference evidence="2 3" key="1">
    <citation type="submission" date="2023-03" db="EMBL/GenBank/DDBJ databases">
        <title>Thalassotalea loyana LMG 22536T draft genome sequence.</title>
        <authorList>
            <person name="Sawabe T."/>
        </authorList>
    </citation>
    <scope>NUCLEOTIDE SEQUENCE [LARGE SCALE GENOMIC DNA]</scope>
    <source>
        <strain evidence="2 3">LMG 22536</strain>
    </source>
</reference>
<dbReference type="PANTHER" id="PTHR39217:SF1">
    <property type="entry name" value="GLUTATHIONE SYNTHETASE"/>
    <property type="match status" value="1"/>
</dbReference>
<dbReference type="PANTHER" id="PTHR39217">
    <property type="match status" value="1"/>
</dbReference>
<organism evidence="2 3">
    <name type="scientific">Thalassotalea loyana</name>
    <dbReference type="NCBI Taxonomy" id="280483"/>
    <lineage>
        <taxon>Bacteria</taxon>
        <taxon>Pseudomonadati</taxon>
        <taxon>Pseudomonadota</taxon>
        <taxon>Gammaproteobacteria</taxon>
        <taxon>Alteromonadales</taxon>
        <taxon>Colwelliaceae</taxon>
        <taxon>Thalassotalea</taxon>
    </lineage>
</organism>
<evidence type="ECO:0000313" key="3">
    <source>
        <dbReference type="Proteomes" id="UP001157134"/>
    </source>
</evidence>
<dbReference type="InterPro" id="IPR004218">
    <property type="entry name" value="GSHS_ATP-bd"/>
</dbReference>
<name>A0ABQ6H9X7_9GAMM</name>
<comment type="caution">
    <text evidence="2">The sequence shown here is derived from an EMBL/GenBank/DDBJ whole genome shotgun (WGS) entry which is preliminary data.</text>
</comment>
<dbReference type="SUPFAM" id="SSF56059">
    <property type="entry name" value="Glutathione synthetase ATP-binding domain-like"/>
    <property type="match status" value="1"/>
</dbReference>
<gene>
    <name evidence="2" type="ORF">tloyanaT_05110</name>
</gene>
<dbReference type="InterPro" id="IPR053191">
    <property type="entry name" value="DcsG_Biosynth_Enzyme"/>
</dbReference>
<dbReference type="RefSeq" id="WP_284295803.1">
    <property type="nucleotide sequence ID" value="NZ_BSSV01000001.1"/>
</dbReference>
<evidence type="ECO:0000313" key="2">
    <source>
        <dbReference type="EMBL" id="GLX84259.1"/>
    </source>
</evidence>
<keyword evidence="3" id="KW-1185">Reference proteome</keyword>
<evidence type="ECO:0000259" key="1">
    <source>
        <dbReference type="Pfam" id="PF02955"/>
    </source>
</evidence>
<sequence>MKQCAILSMDNLDDFEAYDELLIEPLAKYGWQTEFVSWRATNVDWNQFDVVVIRTPWDYQDDAPAFLNVLADIERSTAVLENSLDIVQWNIDKQYLKSLEDKGVMIVPSLWREQLNKEEISTFYQHFNTHQIVMKPRISANADNTFWLTEAQAQARADDLVDVFKDKPFIIQPFVESVITEGEFSLFYFDGQYSHAILKTPKQDDFRVQEEHGGRLTTITPESSLVEAAEKALQAIDEMPLYARVDFVRMGDNFALMEAELIEPSLYFNMDDQSAQRFADAFVARMARLYNK</sequence>
<dbReference type="Pfam" id="PF02955">
    <property type="entry name" value="GSH-S_ATP"/>
    <property type="match status" value="1"/>
</dbReference>
<accession>A0ABQ6H9X7</accession>
<dbReference type="Proteomes" id="UP001157134">
    <property type="component" value="Unassembled WGS sequence"/>
</dbReference>
<proteinExistence type="predicted"/>